<keyword evidence="2" id="KW-1185">Reference proteome</keyword>
<protein>
    <submittedName>
        <fullName evidence="1">Uncharacterized protein</fullName>
    </submittedName>
</protein>
<gene>
    <name evidence="1" type="ORF">GCM10022223_17870</name>
</gene>
<sequence>MFQHQSTPIGREEVEPKYAILAIGADVAGIKASSGTVFSVPQEDMPAEVWAEIQTSAGDTVLATPVEVTRAPGLQEASNSTQFVVRSLKTGTTGRGLILNVSPERVRSGGSGPARPGR</sequence>
<proteinExistence type="predicted"/>
<dbReference type="RefSeq" id="WP_231485122.1">
    <property type="nucleotide sequence ID" value="NZ_BAAAZO010000002.1"/>
</dbReference>
<evidence type="ECO:0000313" key="2">
    <source>
        <dbReference type="Proteomes" id="UP001501074"/>
    </source>
</evidence>
<organism evidence="1 2">
    <name type="scientific">Kineosporia mesophila</name>
    <dbReference type="NCBI Taxonomy" id="566012"/>
    <lineage>
        <taxon>Bacteria</taxon>
        <taxon>Bacillati</taxon>
        <taxon>Actinomycetota</taxon>
        <taxon>Actinomycetes</taxon>
        <taxon>Kineosporiales</taxon>
        <taxon>Kineosporiaceae</taxon>
        <taxon>Kineosporia</taxon>
    </lineage>
</organism>
<name>A0ABP6ZCY9_9ACTN</name>
<dbReference type="EMBL" id="BAAAZO010000002">
    <property type="protein sequence ID" value="GAA3602525.1"/>
    <property type="molecule type" value="Genomic_DNA"/>
</dbReference>
<dbReference type="Proteomes" id="UP001501074">
    <property type="component" value="Unassembled WGS sequence"/>
</dbReference>
<accession>A0ABP6ZCY9</accession>
<reference evidence="2" key="1">
    <citation type="journal article" date="2019" name="Int. J. Syst. Evol. Microbiol.">
        <title>The Global Catalogue of Microorganisms (GCM) 10K type strain sequencing project: providing services to taxonomists for standard genome sequencing and annotation.</title>
        <authorList>
            <consortium name="The Broad Institute Genomics Platform"/>
            <consortium name="The Broad Institute Genome Sequencing Center for Infectious Disease"/>
            <person name="Wu L."/>
            <person name="Ma J."/>
        </authorList>
    </citation>
    <scope>NUCLEOTIDE SEQUENCE [LARGE SCALE GENOMIC DNA]</scope>
    <source>
        <strain evidence="2">JCM 16902</strain>
    </source>
</reference>
<comment type="caution">
    <text evidence="1">The sequence shown here is derived from an EMBL/GenBank/DDBJ whole genome shotgun (WGS) entry which is preliminary data.</text>
</comment>
<evidence type="ECO:0000313" key="1">
    <source>
        <dbReference type="EMBL" id="GAA3602525.1"/>
    </source>
</evidence>